<evidence type="ECO:0000313" key="1">
    <source>
        <dbReference type="EMBL" id="ELW71171.1"/>
    </source>
</evidence>
<organism evidence="1 2">
    <name type="scientific">Tupaia chinensis</name>
    <name type="common">Chinese tree shrew</name>
    <name type="synonym">Tupaia belangeri chinensis</name>
    <dbReference type="NCBI Taxonomy" id="246437"/>
    <lineage>
        <taxon>Eukaryota</taxon>
        <taxon>Metazoa</taxon>
        <taxon>Chordata</taxon>
        <taxon>Craniata</taxon>
        <taxon>Vertebrata</taxon>
        <taxon>Euteleostomi</taxon>
        <taxon>Mammalia</taxon>
        <taxon>Eutheria</taxon>
        <taxon>Euarchontoglires</taxon>
        <taxon>Scandentia</taxon>
        <taxon>Tupaiidae</taxon>
        <taxon>Tupaia</taxon>
    </lineage>
</organism>
<keyword evidence="2" id="KW-1185">Reference proteome</keyword>
<gene>
    <name evidence="1" type="ORF">TREES_T100015637</name>
</gene>
<protein>
    <submittedName>
        <fullName evidence="1">Uncharacterized protein</fullName>
    </submittedName>
</protein>
<reference evidence="2" key="1">
    <citation type="submission" date="2012-07" db="EMBL/GenBank/DDBJ databases">
        <title>Genome of the Chinese tree shrew, a rising model animal genetically related to primates.</title>
        <authorList>
            <person name="Zhang G."/>
            <person name="Fan Y."/>
            <person name="Yao Y."/>
            <person name="Huang Z."/>
        </authorList>
    </citation>
    <scope>NUCLEOTIDE SEQUENCE [LARGE SCALE GENOMIC DNA]</scope>
</reference>
<dbReference type="InParanoid" id="L9L877"/>
<sequence>MPLVLKGRESVWVPARGGDSRILTLLEESVTFLVQLVRAGSGELRTPFPVTHGAGDCFFTVSTVSQVKETGRLHVTFPGCCVQLRQLKPKP</sequence>
<name>L9L877_TUPCH</name>
<evidence type="ECO:0000313" key="2">
    <source>
        <dbReference type="Proteomes" id="UP000011518"/>
    </source>
</evidence>
<dbReference type="EMBL" id="KB320472">
    <property type="protein sequence ID" value="ELW71171.1"/>
    <property type="molecule type" value="Genomic_DNA"/>
</dbReference>
<dbReference type="Proteomes" id="UP000011518">
    <property type="component" value="Unassembled WGS sequence"/>
</dbReference>
<dbReference type="AlphaFoldDB" id="L9L877"/>
<accession>L9L877</accession>
<proteinExistence type="predicted"/>
<reference evidence="2" key="2">
    <citation type="journal article" date="2013" name="Nat. Commun.">
        <title>Genome of the Chinese tree shrew.</title>
        <authorList>
            <person name="Fan Y."/>
            <person name="Huang Z.Y."/>
            <person name="Cao C.C."/>
            <person name="Chen C.S."/>
            <person name="Chen Y.X."/>
            <person name="Fan D.D."/>
            <person name="He J."/>
            <person name="Hou H.L."/>
            <person name="Hu L."/>
            <person name="Hu X.T."/>
            <person name="Jiang X.T."/>
            <person name="Lai R."/>
            <person name="Lang Y.S."/>
            <person name="Liang B."/>
            <person name="Liao S.G."/>
            <person name="Mu D."/>
            <person name="Ma Y.Y."/>
            <person name="Niu Y.Y."/>
            <person name="Sun X.Q."/>
            <person name="Xia J.Q."/>
            <person name="Xiao J."/>
            <person name="Xiong Z.Q."/>
            <person name="Xu L."/>
            <person name="Yang L."/>
            <person name="Zhang Y."/>
            <person name="Zhao W."/>
            <person name="Zhao X.D."/>
            <person name="Zheng Y.T."/>
            <person name="Zhou J.M."/>
            <person name="Zhu Y.B."/>
            <person name="Zhang G.J."/>
            <person name="Wang J."/>
            <person name="Yao Y.G."/>
        </authorList>
    </citation>
    <scope>NUCLEOTIDE SEQUENCE [LARGE SCALE GENOMIC DNA]</scope>
</reference>